<dbReference type="EMBL" id="ML991774">
    <property type="protein sequence ID" value="KAF2238837.1"/>
    <property type="molecule type" value="Genomic_DNA"/>
</dbReference>
<dbReference type="GO" id="GO:0016787">
    <property type="term" value="F:hydrolase activity"/>
    <property type="evidence" value="ECO:0007669"/>
    <property type="project" value="UniProtKB-KW"/>
</dbReference>
<proteinExistence type="predicted"/>
<dbReference type="GO" id="GO:0005975">
    <property type="term" value="P:carbohydrate metabolic process"/>
    <property type="evidence" value="ECO:0007669"/>
    <property type="project" value="InterPro"/>
</dbReference>
<name>A0A6A6HLB0_VIRVR</name>
<keyword evidence="1" id="KW-0732">Signal</keyword>
<dbReference type="SUPFAM" id="SSF48208">
    <property type="entry name" value="Six-hairpin glycosidases"/>
    <property type="match status" value="1"/>
</dbReference>
<dbReference type="InterPro" id="IPR053169">
    <property type="entry name" value="MUG_Protein"/>
</dbReference>
<dbReference type="AlphaFoldDB" id="A0A6A6HLB0"/>
<feature type="signal peptide" evidence="1">
    <location>
        <begin position="1"/>
        <end position="23"/>
    </location>
</feature>
<dbReference type="Pfam" id="PF03663">
    <property type="entry name" value="Glyco_hydro_76"/>
    <property type="match status" value="1"/>
</dbReference>
<dbReference type="PANTHER" id="PTHR47791">
    <property type="entry name" value="MEIOTICALLY UP-REGULATED GENE 191 PROTEIN"/>
    <property type="match status" value="1"/>
</dbReference>
<organism evidence="2 3">
    <name type="scientific">Viridothelium virens</name>
    <name type="common">Speckled blister lichen</name>
    <name type="synonym">Trypethelium virens</name>
    <dbReference type="NCBI Taxonomy" id="1048519"/>
    <lineage>
        <taxon>Eukaryota</taxon>
        <taxon>Fungi</taxon>
        <taxon>Dikarya</taxon>
        <taxon>Ascomycota</taxon>
        <taxon>Pezizomycotina</taxon>
        <taxon>Dothideomycetes</taxon>
        <taxon>Dothideomycetes incertae sedis</taxon>
        <taxon>Trypetheliales</taxon>
        <taxon>Trypetheliaceae</taxon>
        <taxon>Viridothelium</taxon>
    </lineage>
</organism>
<dbReference type="Gene3D" id="1.50.10.20">
    <property type="match status" value="1"/>
</dbReference>
<evidence type="ECO:0000313" key="3">
    <source>
        <dbReference type="Proteomes" id="UP000800092"/>
    </source>
</evidence>
<dbReference type="Proteomes" id="UP000800092">
    <property type="component" value="Unassembled WGS sequence"/>
</dbReference>
<reference evidence="2" key="1">
    <citation type="journal article" date="2020" name="Stud. Mycol.">
        <title>101 Dothideomycetes genomes: a test case for predicting lifestyles and emergence of pathogens.</title>
        <authorList>
            <person name="Haridas S."/>
            <person name="Albert R."/>
            <person name="Binder M."/>
            <person name="Bloem J."/>
            <person name="Labutti K."/>
            <person name="Salamov A."/>
            <person name="Andreopoulos B."/>
            <person name="Baker S."/>
            <person name="Barry K."/>
            <person name="Bills G."/>
            <person name="Bluhm B."/>
            <person name="Cannon C."/>
            <person name="Castanera R."/>
            <person name="Culley D."/>
            <person name="Daum C."/>
            <person name="Ezra D."/>
            <person name="Gonzalez J."/>
            <person name="Henrissat B."/>
            <person name="Kuo A."/>
            <person name="Liang C."/>
            <person name="Lipzen A."/>
            <person name="Lutzoni F."/>
            <person name="Magnuson J."/>
            <person name="Mondo S."/>
            <person name="Nolan M."/>
            <person name="Ohm R."/>
            <person name="Pangilinan J."/>
            <person name="Park H.-J."/>
            <person name="Ramirez L."/>
            <person name="Alfaro M."/>
            <person name="Sun H."/>
            <person name="Tritt A."/>
            <person name="Yoshinaga Y."/>
            <person name="Zwiers L.-H."/>
            <person name="Turgeon B."/>
            <person name="Goodwin S."/>
            <person name="Spatafora J."/>
            <person name="Crous P."/>
            <person name="Grigoriev I."/>
        </authorList>
    </citation>
    <scope>NUCLEOTIDE SEQUENCE</scope>
    <source>
        <strain evidence="2">Tuck. ex Michener</strain>
    </source>
</reference>
<sequence length="363" mass="39281">MPFRTTVRRELLFVLLQGCLVLAQSTNPSTYMDNALNAAGVLNDVYYNASTGLWNNLWWNSGNALTAITDVAKADSNYASTAEGIFATTFQNAPGRGGGPGWTNNFYDDEGWWALGWIDAFDLTSNQSYFAAAADIYNDMQTGDNATCGGHWWDKPHSANTAIGNELYLSVAAHLAERTSGDDRTGYLNDALNEWNWFKNSGLIDTNNIVHDGLDLSTCQVDAGSPTFTYNQGVILGGLISLNNVSPDPSYLQTASNIAHAVLAHMVDDNGILIEYGGSLTPDENASQFKGVFVRNLMALQQVQPDSAYVSFLQKNADSLWANARDSSSGLIGPDWQGPFEDNDMSSQNSAVSCLLAAYVASQ</sequence>
<evidence type="ECO:0000313" key="2">
    <source>
        <dbReference type="EMBL" id="KAF2238837.1"/>
    </source>
</evidence>
<feature type="chain" id="PRO_5025565994" evidence="1">
    <location>
        <begin position="24"/>
        <end position="363"/>
    </location>
</feature>
<keyword evidence="2" id="KW-0378">Hydrolase</keyword>
<keyword evidence="3" id="KW-1185">Reference proteome</keyword>
<evidence type="ECO:0000256" key="1">
    <source>
        <dbReference type="SAM" id="SignalP"/>
    </source>
</evidence>
<dbReference type="InterPro" id="IPR005198">
    <property type="entry name" value="Glyco_hydro_76"/>
</dbReference>
<dbReference type="InterPro" id="IPR008928">
    <property type="entry name" value="6-hairpin_glycosidase_sf"/>
</dbReference>
<dbReference type="OrthoDB" id="9984024at2759"/>
<accession>A0A6A6HLB0</accession>
<gene>
    <name evidence="2" type="ORF">EV356DRAFT_504156</name>
</gene>
<protein>
    <submittedName>
        <fullName evidence="2">Glycoside hydrolase family 76 protein</fullName>
    </submittedName>
</protein>
<dbReference type="PANTHER" id="PTHR47791:SF1">
    <property type="entry name" value="ENDO MANNANASE, GH76 FAMILY (EUROFUNG)"/>
    <property type="match status" value="1"/>
</dbReference>